<reference evidence="1 2" key="1">
    <citation type="submission" date="2019-01" db="EMBL/GenBank/DDBJ databases">
        <authorList>
            <person name="Chen W.-M."/>
        </authorList>
    </citation>
    <scope>NUCLEOTIDE SEQUENCE [LARGE SCALE GENOMIC DNA]</scope>
    <source>
        <strain evidence="1 2">FSY-15</strain>
    </source>
</reference>
<dbReference type="InterPro" id="IPR014985">
    <property type="entry name" value="WbqC"/>
</dbReference>
<dbReference type="Pfam" id="PF08889">
    <property type="entry name" value="WbqC"/>
    <property type="match status" value="1"/>
</dbReference>
<dbReference type="OrthoDB" id="3611744at2"/>
<evidence type="ECO:0000313" key="1">
    <source>
        <dbReference type="EMBL" id="RVU25837.1"/>
    </source>
</evidence>
<name>A0A437PUC5_9BACT</name>
<keyword evidence="2" id="KW-1185">Reference proteome</keyword>
<proteinExistence type="predicted"/>
<dbReference type="AlphaFoldDB" id="A0A437PUC5"/>
<comment type="caution">
    <text evidence="1">The sequence shown here is derived from an EMBL/GenBank/DDBJ whole genome shotgun (WGS) entry which is preliminary data.</text>
</comment>
<organism evidence="1 2">
    <name type="scientific">Sandaracinomonas limnophila</name>
    <dbReference type="NCBI Taxonomy" id="1862386"/>
    <lineage>
        <taxon>Bacteria</taxon>
        <taxon>Pseudomonadati</taxon>
        <taxon>Bacteroidota</taxon>
        <taxon>Cytophagia</taxon>
        <taxon>Cytophagales</taxon>
        <taxon>Flectobacillaceae</taxon>
        <taxon>Sandaracinomonas</taxon>
    </lineage>
</organism>
<evidence type="ECO:0008006" key="3">
    <source>
        <dbReference type="Google" id="ProtNLM"/>
    </source>
</evidence>
<sequence length="228" mass="26415">MQPYFFPYIGYFHLIAASDIFVFYDDVNFIKKGWIHRNQMLLGKEAYKFTIPLLAASQNKLINETEIFWESGFAEKWLNQLESSYKNAPNYQEVRLLIEKVLSNKDQNLASLAIHSILLTCEYLGLNKVFHKSSDLGISKDAGRAERLIEITKHFNCTQYINAVNGQELYNKPDFKEMGVDLSFVAPKIISYKQGGQTEFIPYLSIIDILMWNKKEEILSVLFAFDII</sequence>
<dbReference type="Proteomes" id="UP000282832">
    <property type="component" value="Unassembled WGS sequence"/>
</dbReference>
<dbReference type="EMBL" id="SACY01000002">
    <property type="protein sequence ID" value="RVU25837.1"/>
    <property type="molecule type" value="Genomic_DNA"/>
</dbReference>
<evidence type="ECO:0000313" key="2">
    <source>
        <dbReference type="Proteomes" id="UP000282832"/>
    </source>
</evidence>
<gene>
    <name evidence="1" type="ORF">EOJ36_05315</name>
</gene>
<protein>
    <recommendedName>
        <fullName evidence="3">WbqC-like protein</fullName>
    </recommendedName>
</protein>
<dbReference type="RefSeq" id="WP_127803091.1">
    <property type="nucleotide sequence ID" value="NZ_SACY01000002.1"/>
</dbReference>
<accession>A0A437PUC5</accession>